<accession>G8QKI1</accession>
<proteinExistence type="predicted"/>
<reference evidence="1 2" key="1">
    <citation type="journal article" date="2012" name="J. Bacteriol.">
        <title>Complete genome sequence of the anaerobic perchlorate-reducing bacterium Azospira suillum strain PS.</title>
        <authorList>
            <person name="Byrne-Bailey K.G."/>
            <person name="Coates J.D."/>
        </authorList>
    </citation>
    <scope>NUCLEOTIDE SEQUENCE [LARGE SCALE GENOMIC DNA]</scope>
    <source>
        <strain evidence="2">ATCC BAA-33 / DSM 13638 / PS</strain>
    </source>
</reference>
<evidence type="ECO:0000313" key="1">
    <source>
        <dbReference type="EMBL" id="AEV27720.1"/>
    </source>
</evidence>
<protein>
    <submittedName>
        <fullName evidence="1">Uncharacterized protein</fullName>
    </submittedName>
</protein>
<sequence length="179" mass="20496">MRSEAHRELSLTAFSLYQKGLLPVSHYSIADILDGFIPHRTDASNIYVLRIDESETSHPNVLAIPHTMDPLRILYIGANAKGASRFNSLVKACRKMEQYFDRHGHSPNDQRHEHSIARRFTTGLLQTGFRINHCILDIIPTSKEVNELELIIGYEETYHRLPPWNAIRGGIAAYHEEHD</sequence>
<dbReference type="AlphaFoldDB" id="G8QKI1"/>
<dbReference type="HOGENOM" id="CLU_1500593_0_0_4"/>
<name>G8QKI1_AZOOP</name>
<dbReference type="EMBL" id="CP003153">
    <property type="protein sequence ID" value="AEV27720.1"/>
    <property type="molecule type" value="Genomic_DNA"/>
</dbReference>
<dbReference type="KEGG" id="dsu:Dsui_3390"/>
<dbReference type="OrthoDB" id="9973333at2"/>
<evidence type="ECO:0000313" key="2">
    <source>
        <dbReference type="Proteomes" id="UP000005633"/>
    </source>
</evidence>
<dbReference type="RefSeq" id="WP_014238400.1">
    <property type="nucleotide sequence ID" value="NC_016616.1"/>
</dbReference>
<gene>
    <name evidence="1" type="ordered locus">Dsui_3390</name>
</gene>
<dbReference type="STRING" id="640081.Dsui_3390"/>
<organism evidence="1 2">
    <name type="scientific">Azospira oryzae (strain ATCC BAA-33 / DSM 13638 / PS)</name>
    <name type="common">Dechlorosoma suillum</name>
    <dbReference type="NCBI Taxonomy" id="640081"/>
    <lineage>
        <taxon>Bacteria</taxon>
        <taxon>Pseudomonadati</taxon>
        <taxon>Pseudomonadota</taxon>
        <taxon>Betaproteobacteria</taxon>
        <taxon>Rhodocyclales</taxon>
        <taxon>Rhodocyclaceae</taxon>
        <taxon>Azospira</taxon>
    </lineage>
</organism>
<dbReference type="Proteomes" id="UP000005633">
    <property type="component" value="Chromosome"/>
</dbReference>